<reference evidence="1 2" key="1">
    <citation type="journal article" date="2023" name="G3 (Bethesda)">
        <title>A chromosome-length genome assembly and annotation of blackberry (Rubus argutus, cv. 'Hillquist').</title>
        <authorList>
            <person name="Bruna T."/>
            <person name="Aryal R."/>
            <person name="Dudchenko O."/>
            <person name="Sargent D.J."/>
            <person name="Mead D."/>
            <person name="Buti M."/>
            <person name="Cavallini A."/>
            <person name="Hytonen T."/>
            <person name="Andres J."/>
            <person name="Pham M."/>
            <person name="Weisz D."/>
            <person name="Mascagni F."/>
            <person name="Usai G."/>
            <person name="Natali L."/>
            <person name="Bassil N."/>
            <person name="Fernandez G.E."/>
            <person name="Lomsadze A."/>
            <person name="Armour M."/>
            <person name="Olukolu B."/>
            <person name="Poorten T."/>
            <person name="Britton C."/>
            <person name="Davik J."/>
            <person name="Ashrafi H."/>
            <person name="Aiden E.L."/>
            <person name="Borodovsky M."/>
            <person name="Worthington M."/>
        </authorList>
    </citation>
    <scope>NUCLEOTIDE SEQUENCE [LARGE SCALE GENOMIC DNA]</scope>
    <source>
        <strain evidence="1">PI 553951</strain>
    </source>
</reference>
<dbReference type="EMBL" id="JBEDUW010000003">
    <property type="protein sequence ID" value="KAK9936896.1"/>
    <property type="molecule type" value="Genomic_DNA"/>
</dbReference>
<organism evidence="1 2">
    <name type="scientific">Rubus argutus</name>
    <name type="common">Southern blackberry</name>
    <dbReference type="NCBI Taxonomy" id="59490"/>
    <lineage>
        <taxon>Eukaryota</taxon>
        <taxon>Viridiplantae</taxon>
        <taxon>Streptophyta</taxon>
        <taxon>Embryophyta</taxon>
        <taxon>Tracheophyta</taxon>
        <taxon>Spermatophyta</taxon>
        <taxon>Magnoliopsida</taxon>
        <taxon>eudicotyledons</taxon>
        <taxon>Gunneridae</taxon>
        <taxon>Pentapetalae</taxon>
        <taxon>rosids</taxon>
        <taxon>fabids</taxon>
        <taxon>Rosales</taxon>
        <taxon>Rosaceae</taxon>
        <taxon>Rosoideae</taxon>
        <taxon>Rosoideae incertae sedis</taxon>
        <taxon>Rubus</taxon>
    </lineage>
</organism>
<gene>
    <name evidence="1" type="ORF">M0R45_013716</name>
</gene>
<dbReference type="Proteomes" id="UP001457282">
    <property type="component" value="Unassembled WGS sequence"/>
</dbReference>
<accession>A0AAW1XKV0</accession>
<dbReference type="SUPFAM" id="SSF52540">
    <property type="entry name" value="P-loop containing nucleoside triphosphate hydrolases"/>
    <property type="match status" value="1"/>
</dbReference>
<keyword evidence="2" id="KW-1185">Reference proteome</keyword>
<proteinExistence type="predicted"/>
<dbReference type="InterPro" id="IPR027417">
    <property type="entry name" value="P-loop_NTPase"/>
</dbReference>
<evidence type="ECO:0000313" key="2">
    <source>
        <dbReference type="Proteomes" id="UP001457282"/>
    </source>
</evidence>
<name>A0AAW1XKV0_RUBAR</name>
<protein>
    <submittedName>
        <fullName evidence="1">Uncharacterized protein</fullName>
    </submittedName>
</protein>
<dbReference type="AlphaFoldDB" id="A0AAW1XKV0"/>
<sequence length="197" mass="22286">MLVIAHRLNTIIDCDRILVLDGGQVLEHDSPNELLLNEESAFSKMVRSTGPSNAEYLRGLVFEGKQSKVSREETEQLIGQSQSRWLASSRWAAAAQFALAVSLTSSQNDLQRSDIEDENNILMKTKDAVITLQGVLEGKHDKDIDISLHQHHIPREGWWSAFFRIVEGLAVMGRLAHNRLHHLEDDDFEDKQSMGWS</sequence>
<dbReference type="Gene3D" id="3.40.50.300">
    <property type="entry name" value="P-loop containing nucleotide triphosphate hydrolases"/>
    <property type="match status" value="1"/>
</dbReference>
<comment type="caution">
    <text evidence="1">The sequence shown here is derived from an EMBL/GenBank/DDBJ whole genome shotgun (WGS) entry which is preliminary data.</text>
</comment>
<evidence type="ECO:0000313" key="1">
    <source>
        <dbReference type="EMBL" id="KAK9936896.1"/>
    </source>
</evidence>